<evidence type="ECO:0000313" key="2">
    <source>
        <dbReference type="Proteomes" id="UP000753908"/>
    </source>
</evidence>
<evidence type="ECO:0000313" key="1">
    <source>
        <dbReference type="EMBL" id="MBW4544175.1"/>
    </source>
</evidence>
<gene>
    <name evidence="1" type="ORF">KME25_07015</name>
</gene>
<sequence length="319" mass="36730">MDLEMVLNELSLRTPAPDIQTARQWMSDLISTVRTATAHGVKKVIRTQIDFQSTLLAPDYPLVRWRNDGEVDRETRLFFKTLITKAPLLTDVVDPEIENRVDLSDFKHQGVQASGLGHALLLNALALSLRSQEQWYLSRLELEVTRLDENENFIDELVEIIHASCSNHVLEHADWIKNTIRTKVNDGLDLWNRKDELLPSLEFCESVAKQLKSIRAGNLELQPVVKALFELENYCKNWNAGTFSLEGYLIEVSRESQPTLNKYGKQRTFRCLDGKERLFDWHVKLRLCNWRIHFFPDVLPGKIIIGYVGRHLPTVSAPT</sequence>
<reference evidence="1" key="1">
    <citation type="submission" date="2021-05" db="EMBL/GenBank/DDBJ databases">
        <authorList>
            <person name="Pietrasiak N."/>
            <person name="Ward R."/>
            <person name="Stajich J.E."/>
            <person name="Kurbessoian T."/>
        </authorList>
    </citation>
    <scope>NUCLEOTIDE SEQUENCE</scope>
    <source>
        <strain evidence="1">CPER-KK1</strain>
    </source>
</reference>
<proteinExistence type="predicted"/>
<comment type="caution">
    <text evidence="1">The sequence shown here is derived from an EMBL/GenBank/DDBJ whole genome shotgun (WGS) entry which is preliminary data.</text>
</comment>
<dbReference type="EMBL" id="JAHHIF010000007">
    <property type="protein sequence ID" value="MBW4544175.1"/>
    <property type="molecule type" value="Genomic_DNA"/>
</dbReference>
<organism evidence="1 2">
    <name type="scientific">Symplocastrum torsivum CPER-KK1</name>
    <dbReference type="NCBI Taxonomy" id="450513"/>
    <lineage>
        <taxon>Bacteria</taxon>
        <taxon>Bacillati</taxon>
        <taxon>Cyanobacteriota</taxon>
        <taxon>Cyanophyceae</taxon>
        <taxon>Oscillatoriophycideae</taxon>
        <taxon>Oscillatoriales</taxon>
        <taxon>Microcoleaceae</taxon>
        <taxon>Symplocastrum</taxon>
    </lineage>
</organism>
<reference evidence="1" key="2">
    <citation type="journal article" date="2022" name="Microbiol. Resour. Announc.">
        <title>Metagenome Sequencing to Explore Phylogenomics of Terrestrial Cyanobacteria.</title>
        <authorList>
            <person name="Ward R.D."/>
            <person name="Stajich J.E."/>
            <person name="Johansen J.R."/>
            <person name="Huntemann M."/>
            <person name="Clum A."/>
            <person name="Foster B."/>
            <person name="Foster B."/>
            <person name="Roux S."/>
            <person name="Palaniappan K."/>
            <person name="Varghese N."/>
            <person name="Mukherjee S."/>
            <person name="Reddy T.B.K."/>
            <person name="Daum C."/>
            <person name="Copeland A."/>
            <person name="Chen I.A."/>
            <person name="Ivanova N.N."/>
            <person name="Kyrpides N.C."/>
            <person name="Shapiro N."/>
            <person name="Eloe-Fadrosh E.A."/>
            <person name="Pietrasiak N."/>
        </authorList>
    </citation>
    <scope>NUCLEOTIDE SEQUENCE</scope>
    <source>
        <strain evidence="1">CPER-KK1</strain>
    </source>
</reference>
<name>A0A951PHZ9_9CYAN</name>
<protein>
    <submittedName>
        <fullName evidence="1">Uncharacterized protein</fullName>
    </submittedName>
</protein>
<dbReference type="AlphaFoldDB" id="A0A951PHZ9"/>
<accession>A0A951PHZ9</accession>
<dbReference type="Proteomes" id="UP000753908">
    <property type="component" value="Unassembled WGS sequence"/>
</dbReference>